<feature type="region of interest" description="Disordered" evidence="1">
    <location>
        <begin position="1"/>
        <end position="47"/>
    </location>
</feature>
<protein>
    <submittedName>
        <fullName evidence="2">Uncharacterized protein</fullName>
    </submittedName>
</protein>
<reference evidence="2 3" key="1">
    <citation type="submission" date="2018-08" db="EMBL/GenBank/DDBJ databases">
        <authorList>
            <person name="Laetsch R D."/>
            <person name="Stevens L."/>
            <person name="Kumar S."/>
            <person name="Blaxter L. M."/>
        </authorList>
    </citation>
    <scope>NUCLEOTIDE SEQUENCE [LARGE SCALE GENOMIC DNA]</scope>
</reference>
<dbReference type="OrthoDB" id="10612777at2759"/>
<name>A0A498SQ99_ACAVI</name>
<organism evidence="2 3">
    <name type="scientific">Acanthocheilonema viteae</name>
    <name type="common">Filarial nematode worm</name>
    <name type="synonym">Dipetalonema viteae</name>
    <dbReference type="NCBI Taxonomy" id="6277"/>
    <lineage>
        <taxon>Eukaryota</taxon>
        <taxon>Metazoa</taxon>
        <taxon>Ecdysozoa</taxon>
        <taxon>Nematoda</taxon>
        <taxon>Chromadorea</taxon>
        <taxon>Rhabditida</taxon>
        <taxon>Spirurina</taxon>
        <taxon>Spiruromorpha</taxon>
        <taxon>Filarioidea</taxon>
        <taxon>Onchocercidae</taxon>
        <taxon>Acanthocheilonema</taxon>
    </lineage>
</organism>
<dbReference type="Proteomes" id="UP000276991">
    <property type="component" value="Unassembled WGS sequence"/>
</dbReference>
<evidence type="ECO:0000256" key="1">
    <source>
        <dbReference type="SAM" id="MobiDB-lite"/>
    </source>
</evidence>
<keyword evidence="3" id="KW-1185">Reference proteome</keyword>
<sequence length="105" mass="11419">MSLDDLSAAQPTQQFPLCDLESSDDGSSSVISEPEKRQGAKQRQGSSASLIQISLAAGSNGSQRAHSSPLPAYPVSIRQQLAIIKQRWVENVYISYGLIYGTCWF</sequence>
<gene>
    <name evidence="2" type="ORF">NAV_LOCUS5701</name>
</gene>
<accession>A0A498SQ99</accession>
<dbReference type="AlphaFoldDB" id="A0A498SQ99"/>
<dbReference type="EMBL" id="UPTC01001037">
    <property type="protein sequence ID" value="VBB30910.1"/>
    <property type="molecule type" value="Genomic_DNA"/>
</dbReference>
<evidence type="ECO:0000313" key="3">
    <source>
        <dbReference type="Proteomes" id="UP000276991"/>
    </source>
</evidence>
<proteinExistence type="predicted"/>
<evidence type="ECO:0000313" key="2">
    <source>
        <dbReference type="EMBL" id="VBB30910.1"/>
    </source>
</evidence>